<reference evidence="1 2" key="1">
    <citation type="submission" date="2021-04" db="EMBL/GenBank/DDBJ databases">
        <title>The complete genome sequence of Neokomagataea sp. TBRC 2177.</title>
        <authorList>
            <person name="Charoenyingcharoen P."/>
            <person name="Yukphan P."/>
        </authorList>
    </citation>
    <scope>NUCLEOTIDE SEQUENCE [LARGE SCALE GENOMIC DNA]</scope>
    <source>
        <strain evidence="1 2">TBRC 2177</strain>
    </source>
</reference>
<dbReference type="Proteomes" id="UP000677812">
    <property type="component" value="Unassembled WGS sequence"/>
</dbReference>
<organism evidence="1 2">
    <name type="scientific">Neokomagataea anthophila</name>
    <dbReference type="NCBI Taxonomy" id="2826925"/>
    <lineage>
        <taxon>Bacteria</taxon>
        <taxon>Pseudomonadati</taxon>
        <taxon>Pseudomonadota</taxon>
        <taxon>Alphaproteobacteria</taxon>
        <taxon>Acetobacterales</taxon>
        <taxon>Acetobacteraceae</taxon>
        <taxon>Neokomagataea</taxon>
    </lineage>
</organism>
<proteinExistence type="predicted"/>
<dbReference type="RefSeq" id="WP_211683455.1">
    <property type="nucleotide sequence ID" value="NZ_JAGRQH010000036.1"/>
</dbReference>
<name>A0ABS5EA27_9PROT</name>
<gene>
    <name evidence="1" type="ORF">KB213_11995</name>
</gene>
<keyword evidence="2" id="KW-1185">Reference proteome</keyword>
<protein>
    <submittedName>
        <fullName evidence="1">Uncharacterized protein</fullName>
    </submittedName>
</protein>
<evidence type="ECO:0000313" key="2">
    <source>
        <dbReference type="Proteomes" id="UP000677812"/>
    </source>
</evidence>
<feature type="non-terminal residue" evidence="1">
    <location>
        <position position="1"/>
    </location>
</feature>
<evidence type="ECO:0000313" key="1">
    <source>
        <dbReference type="EMBL" id="MBR0560760.1"/>
    </source>
</evidence>
<dbReference type="EMBL" id="JAGRQH010000036">
    <property type="protein sequence ID" value="MBR0560760.1"/>
    <property type="molecule type" value="Genomic_DNA"/>
</dbReference>
<accession>A0ABS5EA27</accession>
<sequence>ICVGHGNNLPVLMKSRSVVRTPFGALCLRAYSLSTNINYDNFPSNASKKRRKPPFYQGFIVFLFEKIVLYLC</sequence>
<comment type="caution">
    <text evidence="1">The sequence shown here is derived from an EMBL/GenBank/DDBJ whole genome shotgun (WGS) entry which is preliminary data.</text>
</comment>